<keyword evidence="1" id="KW-0456">Lyase</keyword>
<dbReference type="GO" id="GO:0051266">
    <property type="term" value="F:sirohydrochlorin ferrochelatase activity"/>
    <property type="evidence" value="ECO:0007669"/>
    <property type="project" value="UniProtKB-EC"/>
</dbReference>
<dbReference type="EMBL" id="PDCK01000045">
    <property type="protein sequence ID" value="PRQ20427.1"/>
    <property type="molecule type" value="Genomic_DNA"/>
</dbReference>
<reference evidence="1 2" key="1">
    <citation type="journal article" date="2018" name="Nat. Genet.">
        <title>The Rosa genome provides new insights in the design of modern roses.</title>
        <authorList>
            <person name="Bendahmane M."/>
        </authorList>
    </citation>
    <scope>NUCLEOTIDE SEQUENCE [LARGE SCALE GENOMIC DNA]</scope>
    <source>
        <strain evidence="2">cv. Old Blush</strain>
    </source>
</reference>
<dbReference type="Gramene" id="PRQ20427">
    <property type="protein sequence ID" value="PRQ20427"/>
    <property type="gene ID" value="RchiOBHm_Chr7g0228061"/>
</dbReference>
<accession>A0A2P6PES2</accession>
<proteinExistence type="predicted"/>
<dbReference type="STRING" id="74649.A0A2P6PES2"/>
<dbReference type="AlphaFoldDB" id="A0A2P6PES2"/>
<keyword evidence="2" id="KW-1185">Reference proteome</keyword>
<organism evidence="1 2">
    <name type="scientific">Rosa chinensis</name>
    <name type="common">China rose</name>
    <dbReference type="NCBI Taxonomy" id="74649"/>
    <lineage>
        <taxon>Eukaryota</taxon>
        <taxon>Viridiplantae</taxon>
        <taxon>Streptophyta</taxon>
        <taxon>Embryophyta</taxon>
        <taxon>Tracheophyta</taxon>
        <taxon>Spermatophyta</taxon>
        <taxon>Magnoliopsida</taxon>
        <taxon>eudicotyledons</taxon>
        <taxon>Gunneridae</taxon>
        <taxon>Pentapetalae</taxon>
        <taxon>rosids</taxon>
        <taxon>fabids</taxon>
        <taxon>Rosales</taxon>
        <taxon>Rosaceae</taxon>
        <taxon>Rosoideae</taxon>
        <taxon>Rosoideae incertae sedis</taxon>
        <taxon>Rosa</taxon>
    </lineage>
</organism>
<comment type="caution">
    <text evidence="1">The sequence shown here is derived from an EMBL/GenBank/DDBJ whole genome shotgun (WGS) entry which is preliminary data.</text>
</comment>
<sequence>MLLSILSLYRLRQNGYMHWLCAILPDSPSLTAEATKERPSMCYIVTAPLGLHRILVDLWYDWGVSDVVNDRINHCLSHVARDADECALCFGTSKCWLH</sequence>
<dbReference type="Proteomes" id="UP000238479">
    <property type="component" value="Chromosome 7"/>
</dbReference>
<evidence type="ECO:0000313" key="2">
    <source>
        <dbReference type="Proteomes" id="UP000238479"/>
    </source>
</evidence>
<evidence type="ECO:0000313" key="1">
    <source>
        <dbReference type="EMBL" id="PRQ20427.1"/>
    </source>
</evidence>
<dbReference type="EC" id="4.99.1.4" evidence="1"/>
<protein>
    <submittedName>
        <fullName evidence="1">Putative sirohydrochlorin ferrochelatase</fullName>
        <ecNumber evidence="1">4.99.1.4</ecNumber>
    </submittedName>
</protein>
<gene>
    <name evidence="1" type="ORF">RchiOBHm_Chr7g0228061</name>
</gene>
<name>A0A2P6PES2_ROSCH</name>
<dbReference type="OMA" id="ADECALC"/>